<proteinExistence type="predicted"/>
<dbReference type="EMBL" id="LBWB01000022">
    <property type="protein sequence ID" value="KKQ99900.1"/>
    <property type="molecule type" value="Genomic_DNA"/>
</dbReference>
<organism evidence="1 2">
    <name type="scientific">Candidatus Woesebacteria bacterium GW2011_GWB1_39_12</name>
    <dbReference type="NCBI Taxonomy" id="1618574"/>
    <lineage>
        <taxon>Bacteria</taxon>
        <taxon>Candidatus Woeseibacteriota</taxon>
    </lineage>
</organism>
<evidence type="ECO:0000313" key="2">
    <source>
        <dbReference type="Proteomes" id="UP000033881"/>
    </source>
</evidence>
<accession>A0A0G0MHQ2</accession>
<sequence>MTIKELKEQIAELTDEMEVLIVGREDFAYDVAYSSTNICYRGIIRCDDRGNVSDEVLEETIKEIGKEMSKEDCITNYTCYILYPDD</sequence>
<dbReference type="AlphaFoldDB" id="A0A0G0MHQ2"/>
<reference evidence="1 2" key="1">
    <citation type="journal article" date="2015" name="Nature">
        <title>rRNA introns, odd ribosomes, and small enigmatic genomes across a large radiation of phyla.</title>
        <authorList>
            <person name="Brown C.T."/>
            <person name="Hug L.A."/>
            <person name="Thomas B.C."/>
            <person name="Sharon I."/>
            <person name="Castelle C.J."/>
            <person name="Singh A."/>
            <person name="Wilkins M.J."/>
            <person name="Williams K.H."/>
            <person name="Banfield J.F."/>
        </authorList>
    </citation>
    <scope>NUCLEOTIDE SEQUENCE [LARGE SCALE GENOMIC DNA]</scope>
</reference>
<protein>
    <submittedName>
        <fullName evidence="1">Uncharacterized protein</fullName>
    </submittedName>
</protein>
<name>A0A0G0MHQ2_9BACT</name>
<evidence type="ECO:0000313" key="1">
    <source>
        <dbReference type="EMBL" id="KKQ99900.1"/>
    </source>
</evidence>
<comment type="caution">
    <text evidence="1">The sequence shown here is derived from an EMBL/GenBank/DDBJ whole genome shotgun (WGS) entry which is preliminary data.</text>
</comment>
<gene>
    <name evidence="1" type="ORF">UT24_C0022G0021</name>
</gene>
<dbReference type="STRING" id="1618574.UT24_C0022G0021"/>
<dbReference type="Proteomes" id="UP000033881">
    <property type="component" value="Unassembled WGS sequence"/>
</dbReference>